<reference evidence="2" key="1">
    <citation type="submission" date="2020-05" db="EMBL/GenBank/DDBJ databases">
        <authorList>
            <person name="Chiriac C."/>
            <person name="Salcher M."/>
            <person name="Ghai R."/>
            <person name="Kavagutti S V."/>
        </authorList>
    </citation>
    <scope>NUCLEOTIDE SEQUENCE</scope>
</reference>
<organism evidence="2">
    <name type="scientific">freshwater metagenome</name>
    <dbReference type="NCBI Taxonomy" id="449393"/>
    <lineage>
        <taxon>unclassified sequences</taxon>
        <taxon>metagenomes</taxon>
        <taxon>ecological metagenomes</taxon>
    </lineage>
</organism>
<dbReference type="Pfam" id="PF00848">
    <property type="entry name" value="Ring_hydroxyl_A"/>
    <property type="match status" value="1"/>
</dbReference>
<evidence type="ECO:0000259" key="1">
    <source>
        <dbReference type="Pfam" id="PF00848"/>
    </source>
</evidence>
<dbReference type="SUPFAM" id="SSF55961">
    <property type="entry name" value="Bet v1-like"/>
    <property type="match status" value="1"/>
</dbReference>
<name>A0A6J5ZY50_9ZZZZ</name>
<dbReference type="AlphaFoldDB" id="A0A6J5ZY50"/>
<evidence type="ECO:0000313" key="2">
    <source>
        <dbReference type="EMBL" id="CAB4346196.1"/>
    </source>
</evidence>
<protein>
    <submittedName>
        <fullName evidence="2">Unannotated protein</fullName>
    </submittedName>
</protein>
<sequence>MPGASDEYIQQLTDFGIQVMEEDNALCALMQEGMASGAIASARPLPKSEALVVAFQKLVRRALA</sequence>
<dbReference type="InterPro" id="IPR015879">
    <property type="entry name" value="Ring_hydroxy_dOase_asu_C_dom"/>
</dbReference>
<proteinExistence type="predicted"/>
<dbReference type="EMBL" id="CAESAO010000129">
    <property type="protein sequence ID" value="CAB4346196.1"/>
    <property type="molecule type" value="Genomic_DNA"/>
</dbReference>
<dbReference type="Gene3D" id="3.90.380.10">
    <property type="entry name" value="Naphthalene 1,2-dioxygenase Alpha Subunit, Chain A, domain 1"/>
    <property type="match status" value="1"/>
</dbReference>
<feature type="domain" description="Aromatic-ring-hydroxylating dioxygenase alpha subunit C-terminal" evidence="1">
    <location>
        <begin position="7"/>
        <end position="63"/>
    </location>
</feature>
<dbReference type="GO" id="GO:0005506">
    <property type="term" value="F:iron ion binding"/>
    <property type="evidence" value="ECO:0007669"/>
    <property type="project" value="InterPro"/>
</dbReference>
<gene>
    <name evidence="2" type="ORF">UFOPK3522_01287</name>
</gene>
<accession>A0A6J5ZY50</accession>
<dbReference type="GO" id="GO:0051537">
    <property type="term" value="F:2 iron, 2 sulfur cluster binding"/>
    <property type="evidence" value="ECO:0007669"/>
    <property type="project" value="InterPro"/>
</dbReference>